<sequence length="85" mass="9262">MTITSAVSPGGLLQAELDARGWTVDEFASKLGVSPSHAAELLDDRCTLSEDDSVRIGEVMGSSPHLWLKLQSRYQSWQQMVGRAS</sequence>
<evidence type="ECO:0000313" key="4">
    <source>
        <dbReference type="Proteomes" id="UP000776650"/>
    </source>
</evidence>
<keyword evidence="1" id="KW-0238">DNA-binding</keyword>
<reference evidence="3" key="1">
    <citation type="journal article" date="2021" name="PeerJ">
        <title>Extensive microbial diversity within the chicken gut microbiome revealed by metagenomics and culture.</title>
        <authorList>
            <person name="Gilroy R."/>
            <person name="Ravi A."/>
            <person name="Getino M."/>
            <person name="Pursley I."/>
            <person name="Horton D.L."/>
            <person name="Alikhan N.F."/>
            <person name="Baker D."/>
            <person name="Gharbi K."/>
            <person name="Hall N."/>
            <person name="Watson M."/>
            <person name="Adriaenssens E.M."/>
            <person name="Foster-Nyarko E."/>
            <person name="Jarju S."/>
            <person name="Secka A."/>
            <person name="Antonio M."/>
            <person name="Oren A."/>
            <person name="Chaudhuri R.R."/>
            <person name="La Ragione R."/>
            <person name="Hildebrand F."/>
            <person name="Pallen M.J."/>
        </authorList>
    </citation>
    <scope>NUCLEOTIDE SEQUENCE</scope>
    <source>
        <strain evidence="3">ChiGjej1B1-18357</strain>
    </source>
</reference>
<dbReference type="EMBL" id="DYXM01000179">
    <property type="protein sequence ID" value="HJE91187.1"/>
    <property type="molecule type" value="Genomic_DNA"/>
</dbReference>
<feature type="domain" description="HTH cro/C1-type" evidence="2">
    <location>
        <begin position="12"/>
        <end position="67"/>
    </location>
</feature>
<comment type="caution">
    <text evidence="3">The sequence shown here is derived from an EMBL/GenBank/DDBJ whole genome shotgun (WGS) entry which is preliminary data.</text>
</comment>
<dbReference type="Proteomes" id="UP000776650">
    <property type="component" value="Unassembled WGS sequence"/>
</dbReference>
<gene>
    <name evidence="3" type="ORF">K8V11_09290</name>
</gene>
<evidence type="ECO:0000256" key="1">
    <source>
        <dbReference type="ARBA" id="ARBA00023125"/>
    </source>
</evidence>
<name>A0A921JYN4_9ACTN</name>
<dbReference type="Gene3D" id="1.10.260.40">
    <property type="entry name" value="lambda repressor-like DNA-binding domains"/>
    <property type="match status" value="1"/>
</dbReference>
<proteinExistence type="predicted"/>
<accession>A0A921JYN4</accession>
<dbReference type="AlphaFoldDB" id="A0A921JYN4"/>
<dbReference type="InterPro" id="IPR013430">
    <property type="entry name" value="Toxin_antidote_HigA"/>
</dbReference>
<evidence type="ECO:0000313" key="3">
    <source>
        <dbReference type="EMBL" id="HJE91187.1"/>
    </source>
</evidence>
<dbReference type="SMART" id="SM00530">
    <property type="entry name" value="HTH_XRE"/>
    <property type="match status" value="1"/>
</dbReference>
<dbReference type="NCBIfam" id="TIGR02607">
    <property type="entry name" value="antidote_HigA"/>
    <property type="match status" value="1"/>
</dbReference>
<dbReference type="RefSeq" id="WP_303913103.1">
    <property type="nucleotide sequence ID" value="NZ_DYXM01000179.1"/>
</dbReference>
<dbReference type="InterPro" id="IPR010982">
    <property type="entry name" value="Lambda_DNA-bd_dom_sf"/>
</dbReference>
<dbReference type="CDD" id="cd00093">
    <property type="entry name" value="HTH_XRE"/>
    <property type="match status" value="1"/>
</dbReference>
<dbReference type="InterPro" id="IPR001387">
    <property type="entry name" value="Cro/C1-type_HTH"/>
</dbReference>
<protein>
    <submittedName>
        <fullName evidence="3">HigA family addiction module antitoxin</fullName>
    </submittedName>
</protein>
<dbReference type="GO" id="GO:0003677">
    <property type="term" value="F:DNA binding"/>
    <property type="evidence" value="ECO:0007669"/>
    <property type="project" value="UniProtKB-KW"/>
</dbReference>
<dbReference type="PANTHER" id="PTHR36924">
    <property type="entry name" value="ANTITOXIN HIGA-1"/>
    <property type="match status" value="1"/>
</dbReference>
<reference evidence="3" key="2">
    <citation type="submission" date="2021-09" db="EMBL/GenBank/DDBJ databases">
        <authorList>
            <person name="Gilroy R."/>
        </authorList>
    </citation>
    <scope>NUCLEOTIDE SEQUENCE</scope>
    <source>
        <strain evidence="3">ChiGjej1B1-18357</strain>
    </source>
</reference>
<dbReference type="PANTHER" id="PTHR36924:SF1">
    <property type="entry name" value="ANTITOXIN HIGA-1"/>
    <property type="match status" value="1"/>
</dbReference>
<organism evidence="3 4">
    <name type="scientific">Dietzia timorensis</name>
    <dbReference type="NCBI Taxonomy" id="499555"/>
    <lineage>
        <taxon>Bacteria</taxon>
        <taxon>Bacillati</taxon>
        <taxon>Actinomycetota</taxon>
        <taxon>Actinomycetes</taxon>
        <taxon>Mycobacteriales</taxon>
        <taxon>Dietziaceae</taxon>
        <taxon>Dietzia</taxon>
    </lineage>
</organism>
<evidence type="ECO:0000259" key="2">
    <source>
        <dbReference type="SMART" id="SM00530"/>
    </source>
</evidence>
<dbReference type="SUPFAM" id="SSF47413">
    <property type="entry name" value="lambda repressor-like DNA-binding domains"/>
    <property type="match status" value="1"/>
</dbReference>